<keyword evidence="9 17" id="KW-1133">Transmembrane helix</keyword>
<comment type="similarity">
    <text evidence="3 16">Belongs to the CDP-alcohol phosphatidyltransferase class-I family.</text>
</comment>
<protein>
    <recommendedName>
        <fullName evidence="5 15">CDP-diacylglycerol--glycerol-3-phosphate 3-phosphatidyltransferase</fullName>
        <ecNumber evidence="4 15">2.7.8.5</ecNumber>
    </recommendedName>
</protein>
<evidence type="ECO:0000256" key="1">
    <source>
        <dbReference type="ARBA" id="ARBA00004141"/>
    </source>
</evidence>
<keyword evidence="12" id="KW-0594">Phospholipid biosynthesis</keyword>
<evidence type="ECO:0000256" key="14">
    <source>
        <dbReference type="ARBA" id="ARBA00048586"/>
    </source>
</evidence>
<dbReference type="Pfam" id="PF01066">
    <property type="entry name" value="CDP-OH_P_transf"/>
    <property type="match status" value="1"/>
</dbReference>
<dbReference type="PANTHER" id="PTHR14269:SF62">
    <property type="entry name" value="CDP-DIACYLGLYCEROL--GLYCEROL-3-PHOSPHATE 3-PHOSPHATIDYLTRANSFERASE 1, CHLOROPLASTIC"/>
    <property type="match status" value="1"/>
</dbReference>
<evidence type="ECO:0000256" key="6">
    <source>
        <dbReference type="ARBA" id="ARBA00022516"/>
    </source>
</evidence>
<evidence type="ECO:0000256" key="5">
    <source>
        <dbReference type="ARBA" id="ARBA00014944"/>
    </source>
</evidence>
<dbReference type="RefSeq" id="WP_114210528.1">
    <property type="nucleotide sequence ID" value="NZ_CP030840.1"/>
</dbReference>
<evidence type="ECO:0000313" key="19">
    <source>
        <dbReference type="Proteomes" id="UP000253606"/>
    </source>
</evidence>
<dbReference type="PANTHER" id="PTHR14269">
    <property type="entry name" value="CDP-DIACYLGLYCEROL--GLYCEROL-3-PHOSPHATE 3-PHOSPHATIDYLTRANSFERASE-RELATED"/>
    <property type="match status" value="1"/>
</dbReference>
<evidence type="ECO:0000256" key="11">
    <source>
        <dbReference type="ARBA" id="ARBA00023136"/>
    </source>
</evidence>
<feature type="transmembrane region" description="Helical" evidence="17">
    <location>
        <begin position="163"/>
        <end position="186"/>
    </location>
</feature>
<evidence type="ECO:0000256" key="12">
    <source>
        <dbReference type="ARBA" id="ARBA00023209"/>
    </source>
</evidence>
<dbReference type="KEGG" id="abas:ACPOL_0119"/>
<accession>A0A2Z5FSQ8</accession>
<dbReference type="PIRSF" id="PIRSF000847">
    <property type="entry name" value="Phos_ph_gly_syn"/>
    <property type="match status" value="1"/>
</dbReference>
<evidence type="ECO:0000256" key="9">
    <source>
        <dbReference type="ARBA" id="ARBA00022989"/>
    </source>
</evidence>
<dbReference type="GO" id="GO:0016020">
    <property type="term" value="C:membrane"/>
    <property type="evidence" value="ECO:0007669"/>
    <property type="project" value="UniProtKB-SubCell"/>
</dbReference>
<evidence type="ECO:0000256" key="3">
    <source>
        <dbReference type="ARBA" id="ARBA00010441"/>
    </source>
</evidence>
<sequence>MNLPNSITLSRILSVPVLIWLLSPSFPLHDASFGQQEIIASLVFITASITDGVDGYLARRRGQITTIGMLLDPLADKLMISAAFICLVSYNPHVMKPWIAVLVIGREFLVSGLRSIASSEGFTIEASNLGKLKTVIQIVSVVATILAHRWYEWHFGWFTLWVYPTAITAIYFMVVVSIISAVDYFVGFWRKIDHASTVSRVKVGSVLSRKKNISPAS</sequence>
<evidence type="ECO:0000256" key="8">
    <source>
        <dbReference type="ARBA" id="ARBA00022692"/>
    </source>
</evidence>
<comment type="pathway">
    <text evidence="2">Phospholipid metabolism; phosphatidylglycerol biosynthesis; phosphatidylglycerol from CDP-diacylglycerol: step 1/2.</text>
</comment>
<keyword evidence="10" id="KW-0443">Lipid metabolism</keyword>
<keyword evidence="7 16" id="KW-0808">Transferase</keyword>
<comment type="subcellular location">
    <subcellularLocation>
        <location evidence="1">Membrane</location>
        <topology evidence="1">Multi-pass membrane protein</topology>
    </subcellularLocation>
</comment>
<evidence type="ECO:0000256" key="2">
    <source>
        <dbReference type="ARBA" id="ARBA00005042"/>
    </source>
</evidence>
<dbReference type="GO" id="GO:0046474">
    <property type="term" value="P:glycerophospholipid biosynthetic process"/>
    <property type="evidence" value="ECO:0007669"/>
    <property type="project" value="TreeGrafter"/>
</dbReference>
<evidence type="ECO:0000313" key="18">
    <source>
        <dbReference type="EMBL" id="AXC09506.1"/>
    </source>
</evidence>
<comment type="catalytic activity">
    <reaction evidence="14">
        <text>a CDP-1,2-diacyl-sn-glycerol + sn-glycerol 3-phosphate = a 1,2-diacyl-sn-glycero-3-phospho-(1'-sn-glycero-3'-phosphate) + CMP + H(+)</text>
        <dbReference type="Rhea" id="RHEA:12593"/>
        <dbReference type="ChEBI" id="CHEBI:15378"/>
        <dbReference type="ChEBI" id="CHEBI:57597"/>
        <dbReference type="ChEBI" id="CHEBI:58332"/>
        <dbReference type="ChEBI" id="CHEBI:60110"/>
        <dbReference type="ChEBI" id="CHEBI:60377"/>
        <dbReference type="EC" id="2.7.8.5"/>
    </reaction>
</comment>
<reference evidence="18 19" key="1">
    <citation type="journal article" date="2018" name="Front. Microbiol.">
        <title>Hydrolytic Capabilities as a Key to Environmental Success: Chitinolytic and Cellulolytic Acidobacteria From Acidic Sub-arctic Soils and Boreal Peatlands.</title>
        <authorList>
            <person name="Belova S.E."/>
            <person name="Ravin N.V."/>
            <person name="Pankratov T.A."/>
            <person name="Rakitin A.L."/>
            <person name="Ivanova A.A."/>
            <person name="Beletsky A.V."/>
            <person name="Mardanov A.V."/>
            <person name="Sinninghe Damste J.S."/>
            <person name="Dedysh S.N."/>
        </authorList>
    </citation>
    <scope>NUCLEOTIDE SEQUENCE [LARGE SCALE GENOMIC DNA]</scope>
    <source>
        <strain evidence="18 19">SBC82</strain>
    </source>
</reference>
<feature type="transmembrane region" description="Helical" evidence="17">
    <location>
        <begin position="134"/>
        <end position="151"/>
    </location>
</feature>
<dbReference type="InterPro" id="IPR048254">
    <property type="entry name" value="CDP_ALCOHOL_P_TRANSF_CS"/>
</dbReference>
<evidence type="ECO:0000256" key="10">
    <source>
        <dbReference type="ARBA" id="ARBA00023098"/>
    </source>
</evidence>
<keyword evidence="13" id="KW-1208">Phospholipid metabolism</keyword>
<organism evidence="18 19">
    <name type="scientific">Acidisarcina polymorpha</name>
    <dbReference type="NCBI Taxonomy" id="2211140"/>
    <lineage>
        <taxon>Bacteria</taxon>
        <taxon>Pseudomonadati</taxon>
        <taxon>Acidobacteriota</taxon>
        <taxon>Terriglobia</taxon>
        <taxon>Terriglobales</taxon>
        <taxon>Acidobacteriaceae</taxon>
        <taxon>Acidisarcina</taxon>
    </lineage>
</organism>
<dbReference type="EC" id="2.7.8.5" evidence="4 15"/>
<keyword evidence="19" id="KW-1185">Reference proteome</keyword>
<name>A0A2Z5FSQ8_9BACT</name>
<dbReference type="GO" id="GO:0008444">
    <property type="term" value="F:CDP-diacylglycerol-glycerol-3-phosphate 3-phosphatidyltransferase activity"/>
    <property type="evidence" value="ECO:0007669"/>
    <property type="project" value="UniProtKB-UniRule"/>
</dbReference>
<evidence type="ECO:0000256" key="7">
    <source>
        <dbReference type="ARBA" id="ARBA00022679"/>
    </source>
</evidence>
<dbReference type="AlphaFoldDB" id="A0A2Z5FSQ8"/>
<evidence type="ECO:0000256" key="16">
    <source>
        <dbReference type="RuleBase" id="RU003750"/>
    </source>
</evidence>
<dbReference type="Proteomes" id="UP000253606">
    <property type="component" value="Chromosome"/>
</dbReference>
<gene>
    <name evidence="18" type="ORF">ACPOL_0119</name>
</gene>
<keyword evidence="8 17" id="KW-0812">Transmembrane</keyword>
<dbReference type="InterPro" id="IPR004570">
    <property type="entry name" value="Phosphatidylglycerol_P_synth"/>
</dbReference>
<dbReference type="PROSITE" id="PS00379">
    <property type="entry name" value="CDP_ALCOHOL_P_TRANSF"/>
    <property type="match status" value="1"/>
</dbReference>
<feature type="transmembrane region" description="Helical" evidence="17">
    <location>
        <begin position="38"/>
        <end position="58"/>
    </location>
</feature>
<evidence type="ECO:0000256" key="13">
    <source>
        <dbReference type="ARBA" id="ARBA00023264"/>
    </source>
</evidence>
<dbReference type="NCBIfam" id="TIGR00560">
    <property type="entry name" value="pgsA"/>
    <property type="match status" value="1"/>
</dbReference>
<evidence type="ECO:0000256" key="17">
    <source>
        <dbReference type="SAM" id="Phobius"/>
    </source>
</evidence>
<evidence type="ECO:0000256" key="15">
    <source>
        <dbReference type="NCBIfam" id="TIGR00560"/>
    </source>
</evidence>
<keyword evidence="11 17" id="KW-0472">Membrane</keyword>
<dbReference type="InterPro" id="IPR043130">
    <property type="entry name" value="CDP-OH_PTrfase_TM_dom"/>
</dbReference>
<proteinExistence type="inferred from homology"/>
<dbReference type="InterPro" id="IPR050324">
    <property type="entry name" value="CDP-alcohol_PTase-I"/>
</dbReference>
<feature type="transmembrane region" description="Helical" evidence="17">
    <location>
        <begin position="7"/>
        <end position="26"/>
    </location>
</feature>
<keyword evidence="6" id="KW-0444">Lipid biosynthesis</keyword>
<dbReference type="OrthoDB" id="9796672at2"/>
<dbReference type="Gene3D" id="1.20.120.1760">
    <property type="match status" value="1"/>
</dbReference>
<dbReference type="EMBL" id="CP030840">
    <property type="protein sequence ID" value="AXC09506.1"/>
    <property type="molecule type" value="Genomic_DNA"/>
</dbReference>
<evidence type="ECO:0000256" key="4">
    <source>
        <dbReference type="ARBA" id="ARBA00013170"/>
    </source>
</evidence>
<dbReference type="InterPro" id="IPR000462">
    <property type="entry name" value="CDP-OH_P_trans"/>
</dbReference>